<keyword evidence="10" id="KW-1185">Reference proteome</keyword>
<dbReference type="eggNOG" id="COG0494">
    <property type="taxonomic scope" value="Bacteria"/>
</dbReference>
<comment type="similarity">
    <text evidence="3">Belongs to the Nudix hydrolase family. NudK subfamily.</text>
</comment>
<proteinExistence type="inferred from homology"/>
<dbReference type="PANTHER" id="PTHR11839:SF18">
    <property type="entry name" value="NUDIX HYDROLASE DOMAIN-CONTAINING PROTEIN"/>
    <property type="match status" value="1"/>
</dbReference>
<organism evidence="9 10">
    <name type="scientific">Lutibaculum baratangense AMV1</name>
    <dbReference type="NCBI Taxonomy" id="631454"/>
    <lineage>
        <taxon>Bacteria</taxon>
        <taxon>Pseudomonadati</taxon>
        <taxon>Pseudomonadota</taxon>
        <taxon>Alphaproteobacteria</taxon>
        <taxon>Hyphomicrobiales</taxon>
        <taxon>Tepidamorphaceae</taxon>
        <taxon>Lutibaculum</taxon>
    </lineage>
</organism>
<sequence length="198" mass="22018">MRPRGGWQTHSVRRVYENRWIEVDEHQVTTPGGMPGIYGVVGFRSIAVGVVPLDAQGRTVLVGQYRYTLDAYSWEIPEGGGDPRVSPQESAARELSEETGLSAARWLEYLRLHTSNSVTNEVGHLYLAWDLTEGVAEPEDTEELAVRRLPLKEAIEMALSGEITDAMSLAALFKLDLMWRRGQLPEAVLDTLGPWQGA</sequence>
<dbReference type="AlphaFoldDB" id="V4T8P3"/>
<dbReference type="GO" id="GO:0016787">
    <property type="term" value="F:hydrolase activity"/>
    <property type="evidence" value="ECO:0007669"/>
    <property type="project" value="UniProtKB-KW"/>
</dbReference>
<dbReference type="PANTHER" id="PTHR11839">
    <property type="entry name" value="UDP/ADP-SUGAR PYROPHOSPHATASE"/>
    <property type="match status" value="1"/>
</dbReference>
<comment type="caution">
    <text evidence="9">The sequence shown here is derived from an EMBL/GenBank/DDBJ whole genome shotgun (WGS) entry which is preliminary data.</text>
</comment>
<evidence type="ECO:0000256" key="5">
    <source>
        <dbReference type="ARBA" id="ARBA00022801"/>
    </source>
</evidence>
<gene>
    <name evidence="9" type="ORF">N177_4050</name>
</gene>
<evidence type="ECO:0000313" key="9">
    <source>
        <dbReference type="EMBL" id="ESR22913.1"/>
    </source>
</evidence>
<evidence type="ECO:0000256" key="7">
    <source>
        <dbReference type="ARBA" id="ARBA00032272"/>
    </source>
</evidence>
<evidence type="ECO:0000256" key="3">
    <source>
        <dbReference type="ARBA" id="ARBA00007275"/>
    </source>
</evidence>
<dbReference type="GO" id="GO:0005829">
    <property type="term" value="C:cytosol"/>
    <property type="evidence" value="ECO:0007669"/>
    <property type="project" value="TreeGrafter"/>
</dbReference>
<accession>V4T8P3</accession>
<evidence type="ECO:0000259" key="8">
    <source>
        <dbReference type="PROSITE" id="PS51462"/>
    </source>
</evidence>
<dbReference type="Pfam" id="PF00293">
    <property type="entry name" value="NUDIX"/>
    <property type="match status" value="1"/>
</dbReference>
<evidence type="ECO:0000256" key="2">
    <source>
        <dbReference type="ARBA" id="ARBA00001946"/>
    </source>
</evidence>
<comment type="cofactor">
    <cofactor evidence="2">
        <name>Mg(2+)</name>
        <dbReference type="ChEBI" id="CHEBI:18420"/>
    </cofactor>
</comment>
<dbReference type="Gene3D" id="3.90.79.10">
    <property type="entry name" value="Nucleoside Triphosphate Pyrophosphohydrolase"/>
    <property type="match status" value="1"/>
</dbReference>
<dbReference type="GO" id="GO:0019693">
    <property type="term" value="P:ribose phosphate metabolic process"/>
    <property type="evidence" value="ECO:0007669"/>
    <property type="project" value="TreeGrafter"/>
</dbReference>
<dbReference type="InterPro" id="IPR000086">
    <property type="entry name" value="NUDIX_hydrolase_dom"/>
</dbReference>
<feature type="domain" description="Nudix hydrolase" evidence="8">
    <location>
        <begin position="43"/>
        <end position="171"/>
    </location>
</feature>
<dbReference type="Proteomes" id="UP000017819">
    <property type="component" value="Unassembled WGS sequence"/>
</dbReference>
<name>V4T8P3_9HYPH</name>
<keyword evidence="5 9" id="KW-0378">Hydrolase</keyword>
<protein>
    <recommendedName>
        <fullName evidence="4">GDP-mannose pyrophosphatase</fullName>
    </recommendedName>
    <alternativeName>
        <fullName evidence="6">GDP-mannose hydrolase</fullName>
    </alternativeName>
    <alternativeName>
        <fullName evidence="7">GDPMK</fullName>
    </alternativeName>
</protein>
<evidence type="ECO:0000256" key="4">
    <source>
        <dbReference type="ARBA" id="ARBA00016377"/>
    </source>
</evidence>
<dbReference type="EMBL" id="AWXZ01000040">
    <property type="protein sequence ID" value="ESR22913.1"/>
    <property type="molecule type" value="Genomic_DNA"/>
</dbReference>
<reference evidence="9 10" key="1">
    <citation type="journal article" date="2014" name="Genome Announc.">
        <title>Draft Genome Sequence of Lutibaculum baratangense Strain AMV1T, Isolated from a Mud Volcano in Andamans, India.</title>
        <authorList>
            <person name="Singh A."/>
            <person name="Sreenivas A."/>
            <person name="Sathyanarayana Reddy G."/>
            <person name="Pinnaka A.K."/>
            <person name="Shivaji S."/>
        </authorList>
    </citation>
    <scope>NUCLEOTIDE SEQUENCE [LARGE SCALE GENOMIC DNA]</scope>
    <source>
        <strain evidence="9 10">AMV1</strain>
    </source>
</reference>
<evidence type="ECO:0000313" key="10">
    <source>
        <dbReference type="Proteomes" id="UP000017819"/>
    </source>
</evidence>
<dbReference type="GO" id="GO:0006753">
    <property type="term" value="P:nucleoside phosphate metabolic process"/>
    <property type="evidence" value="ECO:0007669"/>
    <property type="project" value="TreeGrafter"/>
</dbReference>
<dbReference type="PROSITE" id="PS51462">
    <property type="entry name" value="NUDIX"/>
    <property type="match status" value="1"/>
</dbReference>
<dbReference type="STRING" id="631454.N177_4050"/>
<dbReference type="PATRIC" id="fig|631454.5.peg.4001"/>
<dbReference type="SUPFAM" id="SSF55811">
    <property type="entry name" value="Nudix"/>
    <property type="match status" value="1"/>
</dbReference>
<dbReference type="OrthoDB" id="177518at2"/>
<dbReference type="CDD" id="cd24161">
    <property type="entry name" value="NUDIX_ADPRase_Ndx2"/>
    <property type="match status" value="1"/>
</dbReference>
<evidence type="ECO:0000256" key="6">
    <source>
        <dbReference type="ARBA" id="ARBA00032162"/>
    </source>
</evidence>
<evidence type="ECO:0000256" key="1">
    <source>
        <dbReference type="ARBA" id="ARBA00000847"/>
    </source>
</evidence>
<comment type="catalytic activity">
    <reaction evidence="1">
        <text>GDP-alpha-D-mannose + H2O = alpha-D-mannose 1-phosphate + GMP + 2 H(+)</text>
        <dbReference type="Rhea" id="RHEA:27978"/>
        <dbReference type="ChEBI" id="CHEBI:15377"/>
        <dbReference type="ChEBI" id="CHEBI:15378"/>
        <dbReference type="ChEBI" id="CHEBI:57527"/>
        <dbReference type="ChEBI" id="CHEBI:58115"/>
        <dbReference type="ChEBI" id="CHEBI:58409"/>
    </reaction>
</comment>
<dbReference type="InterPro" id="IPR015797">
    <property type="entry name" value="NUDIX_hydrolase-like_dom_sf"/>
</dbReference>